<sequence length="134" mass="14823">MKSFAKPLSVLLILAALILLGWLLLSMLPMGFSTDLSVIGTGEPAVVLVHDHNYVESVDLMDQLGQVRDRHPDAMHYLVADLNTPRGERFAEQYDVDAVTLVLFDRHGNTVARSAGRKSATEVEAWLSDHLPPF</sequence>
<reference evidence="1 2" key="1">
    <citation type="submission" date="2022-03" db="EMBL/GenBank/DDBJ databases">
        <title>Genomic Encyclopedia of Type Strains, Phase III (KMG-III): the genomes of soil and plant-associated and newly described type strains.</title>
        <authorList>
            <person name="Whitman W."/>
        </authorList>
    </citation>
    <scope>NUCLEOTIDE SEQUENCE [LARGE SCALE GENOMIC DNA]</scope>
    <source>
        <strain evidence="1 2">BSker1</strain>
    </source>
</reference>
<evidence type="ECO:0000313" key="2">
    <source>
        <dbReference type="Proteomes" id="UP001523550"/>
    </source>
</evidence>
<gene>
    <name evidence="1" type="ORF">J2T60_002019</name>
</gene>
<dbReference type="SUPFAM" id="SSF52833">
    <property type="entry name" value="Thioredoxin-like"/>
    <property type="match status" value="1"/>
</dbReference>
<accession>A0ABT1G9Q6</accession>
<dbReference type="InterPro" id="IPR036249">
    <property type="entry name" value="Thioredoxin-like_sf"/>
</dbReference>
<protein>
    <submittedName>
        <fullName evidence="1">Thioredoxin-like negative regulator of GroEL</fullName>
    </submittedName>
</protein>
<keyword evidence="2" id="KW-1185">Reference proteome</keyword>
<organism evidence="1 2">
    <name type="scientific">Natronospira proteinivora</name>
    <dbReference type="NCBI Taxonomy" id="1807133"/>
    <lineage>
        <taxon>Bacteria</taxon>
        <taxon>Pseudomonadati</taxon>
        <taxon>Pseudomonadota</taxon>
        <taxon>Gammaproteobacteria</taxon>
        <taxon>Natronospirales</taxon>
        <taxon>Natronospiraceae</taxon>
        <taxon>Natronospira</taxon>
    </lineage>
</organism>
<dbReference type="RefSeq" id="WP_253449314.1">
    <property type="nucleotide sequence ID" value="NZ_JALJYF010000002.1"/>
</dbReference>
<dbReference type="Gene3D" id="3.40.30.10">
    <property type="entry name" value="Glutaredoxin"/>
    <property type="match status" value="1"/>
</dbReference>
<dbReference type="EMBL" id="JALJYF010000002">
    <property type="protein sequence ID" value="MCP1728019.1"/>
    <property type="molecule type" value="Genomic_DNA"/>
</dbReference>
<proteinExistence type="predicted"/>
<name>A0ABT1G9Q6_9GAMM</name>
<comment type="caution">
    <text evidence="1">The sequence shown here is derived from an EMBL/GenBank/DDBJ whole genome shotgun (WGS) entry which is preliminary data.</text>
</comment>
<dbReference type="Proteomes" id="UP001523550">
    <property type="component" value="Unassembled WGS sequence"/>
</dbReference>
<evidence type="ECO:0000313" key="1">
    <source>
        <dbReference type="EMBL" id="MCP1728019.1"/>
    </source>
</evidence>